<evidence type="ECO:0000313" key="10">
    <source>
        <dbReference type="EMBL" id="UGS35302.1"/>
    </source>
</evidence>
<organism evidence="10 11">
    <name type="scientific">Capillimicrobium parvum</name>
    <dbReference type="NCBI Taxonomy" id="2884022"/>
    <lineage>
        <taxon>Bacteria</taxon>
        <taxon>Bacillati</taxon>
        <taxon>Actinomycetota</taxon>
        <taxon>Thermoleophilia</taxon>
        <taxon>Solirubrobacterales</taxon>
        <taxon>Capillimicrobiaceae</taxon>
        <taxon>Capillimicrobium</taxon>
    </lineage>
</organism>
<feature type="transmembrane region" description="Helical" evidence="8">
    <location>
        <begin position="410"/>
        <end position="429"/>
    </location>
</feature>
<dbReference type="GO" id="GO:0005886">
    <property type="term" value="C:plasma membrane"/>
    <property type="evidence" value="ECO:0007669"/>
    <property type="project" value="UniProtKB-SubCell"/>
</dbReference>
<accession>A0A9E6XWW9</accession>
<feature type="transmembrane region" description="Helical" evidence="8">
    <location>
        <begin position="93"/>
        <end position="113"/>
    </location>
</feature>
<dbReference type="InterPro" id="IPR050297">
    <property type="entry name" value="LipidA_mod_glycosyltrf_83"/>
</dbReference>
<dbReference type="EMBL" id="CP087164">
    <property type="protein sequence ID" value="UGS35302.1"/>
    <property type="molecule type" value="Genomic_DNA"/>
</dbReference>
<keyword evidence="11" id="KW-1185">Reference proteome</keyword>
<evidence type="ECO:0000256" key="2">
    <source>
        <dbReference type="ARBA" id="ARBA00022475"/>
    </source>
</evidence>
<evidence type="ECO:0000256" key="6">
    <source>
        <dbReference type="ARBA" id="ARBA00022989"/>
    </source>
</evidence>
<sequence>MTKRGFSLGLGGLALVALVVRLVYALAIAPDLPARGDTLLYHLLANGIADGDGYARPFSELMTGAPVPTASYPPLYPLYLSVFSFAGLDSLDAHRAVSCLLGPVAVVLVGLVGRRLAGPRAGLIAAALAAVYPQLVMVDGTVITEALYAPLIALILLLGYRLLDGGGGLWIAAGLGAAIGLATLTRTEAIGLVVLLAVPLCVAAARRRSDPPARIRDALRPALPLAGVAVAATVLVLVPWVVRNAITLDRAVVFTTNSGHTAAATVCDDTFRGGSPYLGFVRHQCALTGPCAAIADELDQAACQRDAAWRYMRDHRGRVPVVLAVRVLRVWELYRYQDDLGYGELWSRSIPVAKAGLVMYALMLLLAVGGIVRLRRARVPVWPLLMLAVLVSLSAAMTFGFSRYRLAAEIPLVLLAGAGLDRGVAALGARRRRRLAAQPAPA</sequence>
<dbReference type="InterPro" id="IPR038731">
    <property type="entry name" value="RgtA/B/C-like"/>
</dbReference>
<feature type="transmembrane region" description="Helical" evidence="8">
    <location>
        <begin position="352"/>
        <end position="372"/>
    </location>
</feature>
<dbReference type="PANTHER" id="PTHR33908">
    <property type="entry name" value="MANNOSYLTRANSFERASE YKCB-RELATED"/>
    <property type="match status" value="1"/>
</dbReference>
<feature type="transmembrane region" description="Helical" evidence="8">
    <location>
        <begin position="384"/>
        <end position="404"/>
    </location>
</feature>
<evidence type="ECO:0000259" key="9">
    <source>
        <dbReference type="Pfam" id="PF13231"/>
    </source>
</evidence>
<evidence type="ECO:0000313" key="11">
    <source>
        <dbReference type="Proteomes" id="UP001162834"/>
    </source>
</evidence>
<protein>
    <recommendedName>
        <fullName evidence="9">Glycosyltransferase RgtA/B/C/D-like domain-containing protein</fullName>
    </recommendedName>
</protein>
<keyword evidence="2" id="KW-1003">Cell membrane</keyword>
<feature type="transmembrane region" description="Helical" evidence="8">
    <location>
        <begin position="218"/>
        <end position="242"/>
    </location>
</feature>
<evidence type="ECO:0000256" key="1">
    <source>
        <dbReference type="ARBA" id="ARBA00004651"/>
    </source>
</evidence>
<dbReference type="GO" id="GO:0009103">
    <property type="term" value="P:lipopolysaccharide biosynthetic process"/>
    <property type="evidence" value="ECO:0007669"/>
    <property type="project" value="UniProtKB-ARBA"/>
</dbReference>
<evidence type="ECO:0000256" key="5">
    <source>
        <dbReference type="ARBA" id="ARBA00022692"/>
    </source>
</evidence>
<dbReference type="Pfam" id="PF13231">
    <property type="entry name" value="PMT_2"/>
    <property type="match status" value="1"/>
</dbReference>
<name>A0A9E6XWW9_9ACTN</name>
<keyword evidence="7 8" id="KW-0472">Membrane</keyword>
<dbReference type="Proteomes" id="UP001162834">
    <property type="component" value="Chromosome"/>
</dbReference>
<reference evidence="10" key="1">
    <citation type="journal article" date="2022" name="Int. J. Syst. Evol. Microbiol.">
        <title>Pseudomonas aegrilactucae sp. nov. and Pseudomonas morbosilactucae sp. nov., pathogens causing bacterial rot of lettuce in Japan.</title>
        <authorList>
            <person name="Sawada H."/>
            <person name="Fujikawa T."/>
            <person name="Satou M."/>
        </authorList>
    </citation>
    <scope>NUCLEOTIDE SEQUENCE</scope>
    <source>
        <strain evidence="10">0166_1</strain>
    </source>
</reference>
<keyword evidence="3" id="KW-0328">Glycosyltransferase</keyword>
<evidence type="ECO:0000256" key="8">
    <source>
        <dbReference type="SAM" id="Phobius"/>
    </source>
</evidence>
<dbReference type="RefSeq" id="WP_259314991.1">
    <property type="nucleotide sequence ID" value="NZ_CP087164.1"/>
</dbReference>
<proteinExistence type="predicted"/>
<feature type="transmembrane region" description="Helical" evidence="8">
    <location>
        <begin position="142"/>
        <end position="160"/>
    </location>
</feature>
<feature type="transmembrane region" description="Helical" evidence="8">
    <location>
        <begin position="167"/>
        <end position="184"/>
    </location>
</feature>
<feature type="transmembrane region" description="Helical" evidence="8">
    <location>
        <begin position="190"/>
        <end position="206"/>
    </location>
</feature>
<gene>
    <name evidence="10" type="ORF">DSM104329_01689</name>
</gene>
<dbReference type="GO" id="GO:0016763">
    <property type="term" value="F:pentosyltransferase activity"/>
    <property type="evidence" value="ECO:0007669"/>
    <property type="project" value="TreeGrafter"/>
</dbReference>
<dbReference type="PANTHER" id="PTHR33908:SF11">
    <property type="entry name" value="MEMBRANE PROTEIN"/>
    <property type="match status" value="1"/>
</dbReference>
<keyword evidence="6 8" id="KW-1133">Transmembrane helix</keyword>
<evidence type="ECO:0000256" key="3">
    <source>
        <dbReference type="ARBA" id="ARBA00022676"/>
    </source>
</evidence>
<evidence type="ECO:0000256" key="4">
    <source>
        <dbReference type="ARBA" id="ARBA00022679"/>
    </source>
</evidence>
<dbReference type="KEGG" id="sbae:DSM104329_01689"/>
<dbReference type="AlphaFoldDB" id="A0A9E6XWW9"/>
<evidence type="ECO:0000256" key="7">
    <source>
        <dbReference type="ARBA" id="ARBA00023136"/>
    </source>
</evidence>
<keyword evidence="4" id="KW-0808">Transferase</keyword>
<feature type="domain" description="Glycosyltransferase RgtA/B/C/D-like" evidence="9">
    <location>
        <begin position="73"/>
        <end position="203"/>
    </location>
</feature>
<comment type="subcellular location">
    <subcellularLocation>
        <location evidence="1">Cell membrane</location>
        <topology evidence="1">Multi-pass membrane protein</topology>
    </subcellularLocation>
</comment>
<keyword evidence="5 8" id="KW-0812">Transmembrane</keyword>